<gene>
    <name evidence="1" type="ORF">AYI68_g6287</name>
</gene>
<dbReference type="Proteomes" id="UP000187455">
    <property type="component" value="Unassembled WGS sequence"/>
</dbReference>
<evidence type="ECO:0000313" key="1">
    <source>
        <dbReference type="EMBL" id="OLY79637.1"/>
    </source>
</evidence>
<sequence length="222" mass="24989">MNEAEARADTARKLAERMKCVRLNSPQRYIGLFKNEIMSRLPLPEIIPGLRCASKTFGGFFEQITDRSAKFNFQLGKDVVGIKNSPKLYFNIGKLPSSTIIQKLLCKSAVGSSKMWMRGDTMTSCIPMNSSAGPQSVCITMKVIKPSLNSRGILLDGKINPVYKHLMIDIIRYKIANKQSLNLLSMHTMRNDNDYFKAFIGIGSYDDVDSARRVINEINRDI</sequence>
<name>A0A1R0GRV8_9FUNG</name>
<organism evidence="1 2">
    <name type="scientific">Smittium mucronatum</name>
    <dbReference type="NCBI Taxonomy" id="133383"/>
    <lineage>
        <taxon>Eukaryota</taxon>
        <taxon>Fungi</taxon>
        <taxon>Fungi incertae sedis</taxon>
        <taxon>Zoopagomycota</taxon>
        <taxon>Kickxellomycotina</taxon>
        <taxon>Harpellomycetes</taxon>
        <taxon>Harpellales</taxon>
        <taxon>Legeriomycetaceae</taxon>
        <taxon>Smittium</taxon>
    </lineage>
</organism>
<reference evidence="1 2" key="1">
    <citation type="journal article" date="2016" name="Mol. Biol. Evol.">
        <title>Genome-Wide Survey of Gut Fungi (Harpellales) Reveals the First Horizontally Transferred Ubiquitin Gene from a Mosquito Host.</title>
        <authorList>
            <person name="Wang Y."/>
            <person name="White M.M."/>
            <person name="Kvist S."/>
            <person name="Moncalvo J.M."/>
        </authorList>
    </citation>
    <scope>NUCLEOTIDE SEQUENCE [LARGE SCALE GENOMIC DNA]</scope>
    <source>
        <strain evidence="1 2">ALG-7-W6</strain>
    </source>
</reference>
<keyword evidence="2" id="KW-1185">Reference proteome</keyword>
<accession>A0A1R0GRV8</accession>
<evidence type="ECO:0000313" key="2">
    <source>
        <dbReference type="Proteomes" id="UP000187455"/>
    </source>
</evidence>
<dbReference type="AlphaFoldDB" id="A0A1R0GRV8"/>
<protein>
    <submittedName>
        <fullName evidence="1">Uncharacterized protein</fullName>
    </submittedName>
</protein>
<comment type="caution">
    <text evidence="1">The sequence shown here is derived from an EMBL/GenBank/DDBJ whole genome shotgun (WGS) entry which is preliminary data.</text>
</comment>
<proteinExistence type="predicted"/>
<dbReference type="EMBL" id="LSSL01004222">
    <property type="protein sequence ID" value="OLY79637.1"/>
    <property type="molecule type" value="Genomic_DNA"/>
</dbReference>